<keyword evidence="4 5" id="KW-0472">Membrane</keyword>
<dbReference type="SUPFAM" id="SSF161084">
    <property type="entry name" value="MAPEG domain-like"/>
    <property type="match status" value="1"/>
</dbReference>
<dbReference type="AlphaFoldDB" id="A0A844Y0B7"/>
<keyword evidence="3 5" id="KW-1133">Transmembrane helix</keyword>
<evidence type="ECO:0000256" key="5">
    <source>
        <dbReference type="SAM" id="Phobius"/>
    </source>
</evidence>
<protein>
    <submittedName>
        <fullName evidence="6">MAPEG family protein</fullName>
    </submittedName>
</protein>
<name>A0A844Y0B7_9SPHN</name>
<dbReference type="OrthoDB" id="5516290at2"/>
<feature type="transmembrane region" description="Helical" evidence="5">
    <location>
        <begin position="78"/>
        <end position="104"/>
    </location>
</feature>
<evidence type="ECO:0000256" key="2">
    <source>
        <dbReference type="ARBA" id="ARBA00022692"/>
    </source>
</evidence>
<dbReference type="GO" id="GO:0016020">
    <property type="term" value="C:membrane"/>
    <property type="evidence" value="ECO:0007669"/>
    <property type="project" value="UniProtKB-SubCell"/>
</dbReference>
<evidence type="ECO:0000256" key="1">
    <source>
        <dbReference type="ARBA" id="ARBA00004370"/>
    </source>
</evidence>
<dbReference type="InterPro" id="IPR001129">
    <property type="entry name" value="Membr-assoc_MAPEG"/>
</dbReference>
<sequence length="150" mass="16728">MMDIAHSPILQPVVILLAWTMVMWIWMYATRIPAMSRNPKLDPANMVGSTGAGLRAELPDKVNWKADNYNHLHEAPTVFYAVALVLAITGWGDGMNALLAWIYVGLRIIHSLVQATSNRVLVRFVLFALSSVVLMALIFHAAIVTFDIHF</sequence>
<feature type="transmembrane region" description="Helical" evidence="5">
    <location>
        <begin position="9"/>
        <end position="29"/>
    </location>
</feature>
<organism evidence="6 7">
    <name type="scientific">Qipengyuania gaetbuli</name>
    <dbReference type="NCBI Taxonomy" id="266952"/>
    <lineage>
        <taxon>Bacteria</taxon>
        <taxon>Pseudomonadati</taxon>
        <taxon>Pseudomonadota</taxon>
        <taxon>Alphaproteobacteria</taxon>
        <taxon>Sphingomonadales</taxon>
        <taxon>Erythrobacteraceae</taxon>
        <taxon>Qipengyuania</taxon>
    </lineage>
</organism>
<comment type="subcellular location">
    <subcellularLocation>
        <location evidence="1">Membrane</location>
    </subcellularLocation>
</comment>
<dbReference type="Proteomes" id="UP000444185">
    <property type="component" value="Unassembled WGS sequence"/>
</dbReference>
<keyword evidence="2 5" id="KW-0812">Transmembrane</keyword>
<dbReference type="RefSeq" id="WP_160607559.1">
    <property type="nucleotide sequence ID" value="NZ_WTYF01000004.1"/>
</dbReference>
<dbReference type="Pfam" id="PF01124">
    <property type="entry name" value="MAPEG"/>
    <property type="match status" value="1"/>
</dbReference>
<reference evidence="6 7" key="1">
    <citation type="submission" date="2019-12" db="EMBL/GenBank/DDBJ databases">
        <title>Genomic-based taxomic classification of the family Erythrobacteraceae.</title>
        <authorList>
            <person name="Xu L."/>
        </authorList>
    </citation>
    <scope>NUCLEOTIDE SEQUENCE [LARGE SCALE GENOMIC DNA]</scope>
    <source>
        <strain evidence="6 7">DSM 16225</strain>
    </source>
</reference>
<accession>A0A844Y0B7</accession>
<comment type="caution">
    <text evidence="6">The sequence shown here is derived from an EMBL/GenBank/DDBJ whole genome shotgun (WGS) entry which is preliminary data.</text>
</comment>
<evidence type="ECO:0000256" key="4">
    <source>
        <dbReference type="ARBA" id="ARBA00023136"/>
    </source>
</evidence>
<dbReference type="EMBL" id="WTYF01000004">
    <property type="protein sequence ID" value="MXO51019.1"/>
    <property type="molecule type" value="Genomic_DNA"/>
</dbReference>
<proteinExistence type="predicted"/>
<evidence type="ECO:0000313" key="6">
    <source>
        <dbReference type="EMBL" id="MXO51019.1"/>
    </source>
</evidence>
<dbReference type="InterPro" id="IPR023352">
    <property type="entry name" value="MAPEG-like_dom_sf"/>
</dbReference>
<evidence type="ECO:0000256" key="3">
    <source>
        <dbReference type="ARBA" id="ARBA00022989"/>
    </source>
</evidence>
<feature type="transmembrane region" description="Helical" evidence="5">
    <location>
        <begin position="124"/>
        <end position="146"/>
    </location>
</feature>
<gene>
    <name evidence="6" type="ORF">GRI42_06860</name>
</gene>
<evidence type="ECO:0000313" key="7">
    <source>
        <dbReference type="Proteomes" id="UP000444185"/>
    </source>
</evidence>
<dbReference type="Gene3D" id="1.20.120.550">
    <property type="entry name" value="Membrane associated eicosanoid/glutathione metabolism-like domain"/>
    <property type="match status" value="1"/>
</dbReference>
<keyword evidence="7" id="KW-1185">Reference proteome</keyword>